<protein>
    <submittedName>
        <fullName evidence="1">Uncharacterized protein</fullName>
    </submittedName>
</protein>
<name>A0A0E9VU20_ANGAN</name>
<proteinExistence type="predicted"/>
<evidence type="ECO:0000313" key="1">
    <source>
        <dbReference type="EMBL" id="JAH80820.1"/>
    </source>
</evidence>
<reference evidence="1" key="2">
    <citation type="journal article" date="2015" name="Fish Shellfish Immunol.">
        <title>Early steps in the European eel (Anguilla anguilla)-Vibrio vulnificus interaction in the gills: Role of the RtxA13 toxin.</title>
        <authorList>
            <person name="Callol A."/>
            <person name="Pajuelo D."/>
            <person name="Ebbesson L."/>
            <person name="Teles M."/>
            <person name="MacKenzie S."/>
            <person name="Amaro C."/>
        </authorList>
    </citation>
    <scope>NUCLEOTIDE SEQUENCE</scope>
</reference>
<dbReference type="AlphaFoldDB" id="A0A0E9VU20"/>
<reference evidence="1" key="1">
    <citation type="submission" date="2014-11" db="EMBL/GenBank/DDBJ databases">
        <authorList>
            <person name="Amaro Gonzalez C."/>
        </authorList>
    </citation>
    <scope>NUCLEOTIDE SEQUENCE</scope>
</reference>
<organism evidence="1">
    <name type="scientific">Anguilla anguilla</name>
    <name type="common">European freshwater eel</name>
    <name type="synonym">Muraena anguilla</name>
    <dbReference type="NCBI Taxonomy" id="7936"/>
    <lineage>
        <taxon>Eukaryota</taxon>
        <taxon>Metazoa</taxon>
        <taxon>Chordata</taxon>
        <taxon>Craniata</taxon>
        <taxon>Vertebrata</taxon>
        <taxon>Euteleostomi</taxon>
        <taxon>Actinopterygii</taxon>
        <taxon>Neopterygii</taxon>
        <taxon>Teleostei</taxon>
        <taxon>Anguilliformes</taxon>
        <taxon>Anguillidae</taxon>
        <taxon>Anguilla</taxon>
    </lineage>
</organism>
<dbReference type="EMBL" id="GBXM01027757">
    <property type="protein sequence ID" value="JAH80820.1"/>
    <property type="molecule type" value="Transcribed_RNA"/>
</dbReference>
<sequence>MYVHIITVKIIFKQSCICFPLK</sequence>
<accession>A0A0E9VU20</accession>